<keyword evidence="4" id="KW-1185">Reference proteome</keyword>
<dbReference type="GO" id="GO:0016301">
    <property type="term" value="F:kinase activity"/>
    <property type="evidence" value="ECO:0007669"/>
    <property type="project" value="UniProtKB-UniRule"/>
</dbReference>
<dbReference type="InterPro" id="IPR016477">
    <property type="entry name" value="Fructo-/Ketosamine-3-kinase"/>
</dbReference>
<evidence type="ECO:0000256" key="2">
    <source>
        <dbReference type="PIRNR" id="PIRNR006221"/>
    </source>
</evidence>
<comment type="similarity">
    <text evidence="1 2">Belongs to the fructosamine kinase family.</text>
</comment>
<sequence>MSDLGQQVQALFGQDPKSVRPLHGGDLSQVRSLVLEDGRSIVAKTGPLVGVETAMLRAMAAAQAPVPGVLGVAGQHLFLEHLPESRASTAGWAALARGLKQLHSHHGETFGWPKDYAFGSVAIHNSARADWPSFWIENRLLPSLSHLPAPLAHRIEAAADRLPDLLPARPDAALLHGDLWSGNVLFGPKGSAHLIDPACYFGHGEVDLAMLTLFGQPPVAFWQEYGSLEPGAEIRLAAYQLWPALVHFRLFGSGYRGMVEQRLSVLGA</sequence>
<evidence type="ECO:0000313" key="4">
    <source>
        <dbReference type="Proteomes" id="UP000199382"/>
    </source>
</evidence>
<dbReference type="InterPro" id="IPR011009">
    <property type="entry name" value="Kinase-like_dom_sf"/>
</dbReference>
<keyword evidence="2 3" id="KW-0418">Kinase</keyword>
<dbReference type="STRING" id="571298.SAMN04488026_100262"/>
<keyword evidence="2" id="KW-0808">Transferase</keyword>
<organism evidence="3 4">
    <name type="scientific">Aliiruegeria lutimaris</name>
    <dbReference type="NCBI Taxonomy" id="571298"/>
    <lineage>
        <taxon>Bacteria</taxon>
        <taxon>Pseudomonadati</taxon>
        <taxon>Pseudomonadota</taxon>
        <taxon>Alphaproteobacteria</taxon>
        <taxon>Rhodobacterales</taxon>
        <taxon>Roseobacteraceae</taxon>
        <taxon>Aliiruegeria</taxon>
    </lineage>
</organism>
<evidence type="ECO:0000256" key="1">
    <source>
        <dbReference type="ARBA" id="ARBA00009460"/>
    </source>
</evidence>
<evidence type="ECO:0000313" key="3">
    <source>
        <dbReference type="EMBL" id="SDI34631.1"/>
    </source>
</evidence>
<protein>
    <submittedName>
        <fullName evidence="3">Fructosamine-3-kinase</fullName>
    </submittedName>
</protein>
<dbReference type="AlphaFoldDB" id="A0A1G8JU19"/>
<dbReference type="PANTHER" id="PTHR12149:SF8">
    <property type="entry name" value="PROTEIN-RIBULOSAMINE 3-KINASE"/>
    <property type="match status" value="1"/>
</dbReference>
<name>A0A1G8JU19_9RHOB</name>
<dbReference type="Gene3D" id="3.30.200.20">
    <property type="entry name" value="Phosphorylase Kinase, domain 1"/>
    <property type="match status" value="1"/>
</dbReference>
<accession>A0A1G8JU19</accession>
<dbReference type="Gene3D" id="3.90.1200.10">
    <property type="match status" value="1"/>
</dbReference>
<reference evidence="3 4" key="1">
    <citation type="submission" date="2016-10" db="EMBL/GenBank/DDBJ databases">
        <authorList>
            <person name="de Groot N.N."/>
        </authorList>
    </citation>
    <scope>NUCLEOTIDE SEQUENCE [LARGE SCALE GENOMIC DNA]</scope>
    <source>
        <strain evidence="3 4">DSM 25294</strain>
    </source>
</reference>
<dbReference type="Proteomes" id="UP000199382">
    <property type="component" value="Unassembled WGS sequence"/>
</dbReference>
<dbReference type="PANTHER" id="PTHR12149">
    <property type="entry name" value="FRUCTOSAMINE 3 KINASE-RELATED PROTEIN"/>
    <property type="match status" value="1"/>
</dbReference>
<dbReference type="OrthoDB" id="5291879at2"/>
<dbReference type="PIRSF" id="PIRSF006221">
    <property type="entry name" value="Ketosamine-3-kinase"/>
    <property type="match status" value="1"/>
</dbReference>
<proteinExistence type="inferred from homology"/>
<dbReference type="RefSeq" id="WP_093148100.1">
    <property type="nucleotide sequence ID" value="NZ_FNEK01000002.1"/>
</dbReference>
<dbReference type="EMBL" id="FNEK01000002">
    <property type="protein sequence ID" value="SDI34631.1"/>
    <property type="molecule type" value="Genomic_DNA"/>
</dbReference>
<dbReference type="SUPFAM" id="SSF56112">
    <property type="entry name" value="Protein kinase-like (PK-like)"/>
    <property type="match status" value="1"/>
</dbReference>
<gene>
    <name evidence="3" type="ORF">SAMN04488026_100262</name>
</gene>
<dbReference type="Pfam" id="PF03881">
    <property type="entry name" value="Fructosamin_kin"/>
    <property type="match status" value="1"/>
</dbReference>